<evidence type="ECO:0000256" key="1">
    <source>
        <dbReference type="SAM" id="Phobius"/>
    </source>
</evidence>
<organism evidence="3 4">
    <name type="scientific">Flavobacterium micromati</name>
    <dbReference type="NCBI Taxonomy" id="229205"/>
    <lineage>
        <taxon>Bacteria</taxon>
        <taxon>Pseudomonadati</taxon>
        <taxon>Bacteroidota</taxon>
        <taxon>Flavobacteriia</taxon>
        <taxon>Flavobacteriales</taxon>
        <taxon>Flavobacteriaceae</taxon>
        <taxon>Flavobacterium</taxon>
    </lineage>
</organism>
<dbReference type="Pfam" id="PF02517">
    <property type="entry name" value="Rce1-like"/>
    <property type="match status" value="1"/>
</dbReference>
<name>A0A1M5L2M2_9FLAO</name>
<dbReference type="STRING" id="229205.SAMN05444372_107181"/>
<sequence length="154" mass="17795">MVQQINYFLNKLNFPKLVIIAVFCNLIISSIASLLSTHLIGRSINHGVKGFENLNEEFILVVFLAPILETLLFQYLIINFFLTKTKSHYACIISSFAFALQHLYNSFYFIFALFIGFIFAYLFIIGVKKNYGFILVATAHSLYNFIVFILKHFL</sequence>
<dbReference type="GO" id="GO:0080120">
    <property type="term" value="P:CAAX-box protein maturation"/>
    <property type="evidence" value="ECO:0007669"/>
    <property type="project" value="UniProtKB-ARBA"/>
</dbReference>
<dbReference type="AlphaFoldDB" id="A0A1M5L2M2"/>
<evidence type="ECO:0000259" key="2">
    <source>
        <dbReference type="Pfam" id="PF02517"/>
    </source>
</evidence>
<dbReference type="GO" id="GO:0004175">
    <property type="term" value="F:endopeptidase activity"/>
    <property type="evidence" value="ECO:0007669"/>
    <property type="project" value="UniProtKB-ARBA"/>
</dbReference>
<dbReference type="GO" id="GO:0006508">
    <property type="term" value="P:proteolysis"/>
    <property type="evidence" value="ECO:0007669"/>
    <property type="project" value="UniProtKB-KW"/>
</dbReference>
<feature type="transmembrane region" description="Helical" evidence="1">
    <location>
        <begin position="17"/>
        <end position="38"/>
    </location>
</feature>
<keyword evidence="1" id="KW-0812">Transmembrane</keyword>
<protein>
    <submittedName>
        <fullName evidence="3">CAAX protease self-immunity</fullName>
    </submittedName>
</protein>
<evidence type="ECO:0000313" key="3">
    <source>
        <dbReference type="EMBL" id="SHG59185.1"/>
    </source>
</evidence>
<evidence type="ECO:0000313" key="4">
    <source>
        <dbReference type="Proteomes" id="UP000184020"/>
    </source>
</evidence>
<dbReference type="InterPro" id="IPR003675">
    <property type="entry name" value="Rce1/LyrA-like_dom"/>
</dbReference>
<accession>A0A1M5L2M2</accession>
<feature type="domain" description="CAAX prenyl protease 2/Lysostaphin resistance protein A-like" evidence="2">
    <location>
        <begin position="58"/>
        <end position="146"/>
    </location>
</feature>
<dbReference type="Proteomes" id="UP000184020">
    <property type="component" value="Unassembled WGS sequence"/>
</dbReference>
<gene>
    <name evidence="3" type="ORF">SAMN05444372_107181</name>
</gene>
<proteinExistence type="predicted"/>
<feature type="transmembrane region" description="Helical" evidence="1">
    <location>
        <begin position="58"/>
        <end position="82"/>
    </location>
</feature>
<dbReference type="EMBL" id="FQWF01000007">
    <property type="protein sequence ID" value="SHG59185.1"/>
    <property type="molecule type" value="Genomic_DNA"/>
</dbReference>
<keyword evidence="3" id="KW-0378">Hydrolase</keyword>
<feature type="transmembrane region" description="Helical" evidence="1">
    <location>
        <begin position="103"/>
        <end position="125"/>
    </location>
</feature>
<reference evidence="4" key="1">
    <citation type="submission" date="2016-11" db="EMBL/GenBank/DDBJ databases">
        <authorList>
            <person name="Varghese N."/>
            <person name="Submissions S."/>
        </authorList>
    </citation>
    <scope>NUCLEOTIDE SEQUENCE [LARGE SCALE GENOMIC DNA]</scope>
    <source>
        <strain evidence="4">DSM 17659</strain>
    </source>
</reference>
<keyword evidence="3" id="KW-0645">Protease</keyword>
<keyword evidence="4" id="KW-1185">Reference proteome</keyword>
<keyword evidence="1" id="KW-0472">Membrane</keyword>
<feature type="transmembrane region" description="Helical" evidence="1">
    <location>
        <begin position="131"/>
        <end position="150"/>
    </location>
</feature>
<keyword evidence="1" id="KW-1133">Transmembrane helix</keyword>